<name>A0ABZ1BLK0_9FIRM</name>
<reference evidence="3" key="1">
    <citation type="submission" date="2023-12" db="EMBL/GenBank/DDBJ databases">
        <title>Novel isolates from deep terrestrial aquifers shed light on the physiology and ecology of the class Limnochordia.</title>
        <authorList>
            <person name="Karnachuk O.V."/>
            <person name="Lukina A.P."/>
            <person name="Avakyan M.R."/>
            <person name="Kadnikov V."/>
            <person name="Begmatov S."/>
            <person name="Beletsky A.V."/>
            <person name="Mardanov A.V."/>
            <person name="Ravin N.V."/>
        </authorList>
    </citation>
    <scope>NUCLEOTIDE SEQUENCE [LARGE SCALE GENOMIC DNA]</scope>
    <source>
        <strain evidence="3">LN</strain>
    </source>
</reference>
<keyword evidence="1" id="KW-0175">Coiled coil</keyword>
<dbReference type="Proteomes" id="UP001333102">
    <property type="component" value="Chromosome"/>
</dbReference>
<protein>
    <submittedName>
        <fullName evidence="2">Uncharacterized protein</fullName>
    </submittedName>
</protein>
<keyword evidence="3" id="KW-1185">Reference proteome</keyword>
<gene>
    <name evidence="2" type="ORF">VLY81_09665</name>
</gene>
<dbReference type="RefSeq" id="WP_324667950.1">
    <property type="nucleotide sequence ID" value="NZ_CP141614.1"/>
</dbReference>
<dbReference type="EMBL" id="CP141614">
    <property type="protein sequence ID" value="WRP13705.1"/>
    <property type="molecule type" value="Genomic_DNA"/>
</dbReference>
<evidence type="ECO:0000256" key="1">
    <source>
        <dbReference type="SAM" id="Coils"/>
    </source>
</evidence>
<evidence type="ECO:0000313" key="2">
    <source>
        <dbReference type="EMBL" id="WRP13705.1"/>
    </source>
</evidence>
<sequence length="391" mass="44455">MSEYQYYEFQSLDRRLSPQEMARLRALSSRAHITPTSFTNFYNWGDFKGDPKALVEQYFDAFLYLANWGTRRLMLRLPSRLLNLETASRYCPGGSASAWASGEHVIVEFTSDRESAGVSGEEWDPEEDETGEDWLSAILPVRGELARGDYRCLYLGWLRCAMVGELEEDAVEPPVPAGLGRLSGALEEMARFLRVDPDLIAVAAERSPDMGAVLPAEHAMAAWVARLPVQEKDELLLRLLRGDIHVGHELFQRARRELGAADGRLNKGGDTPRTVSELLARAEARRAARLREQAERERKERERRAREEAARRARYLAQLANREEQAWQQVEELIATRRPGFYDQAVELLRDLRDACAQAGRADAFGSRLQSLRARHARKDTFIRRLEQAGL</sequence>
<organism evidence="2 3">
    <name type="scientific">Geochorda subterranea</name>
    <dbReference type="NCBI Taxonomy" id="3109564"/>
    <lineage>
        <taxon>Bacteria</taxon>
        <taxon>Bacillati</taxon>
        <taxon>Bacillota</taxon>
        <taxon>Limnochordia</taxon>
        <taxon>Limnochordales</taxon>
        <taxon>Geochordaceae</taxon>
        <taxon>Geochorda</taxon>
    </lineage>
</organism>
<proteinExistence type="predicted"/>
<accession>A0ABZ1BLK0</accession>
<evidence type="ECO:0000313" key="3">
    <source>
        <dbReference type="Proteomes" id="UP001333102"/>
    </source>
</evidence>
<feature type="coiled-coil region" evidence="1">
    <location>
        <begin position="280"/>
        <end position="312"/>
    </location>
</feature>